<feature type="domain" description="DUF1206" evidence="2">
    <location>
        <begin position="98"/>
        <end position="166"/>
    </location>
</feature>
<keyword evidence="4" id="KW-1185">Reference proteome</keyword>
<accession>A0A6P0HJT6</accession>
<dbReference type="AlphaFoldDB" id="A0A6P0HJT6"/>
<organism evidence="3 4">
    <name type="scientific">Nocardioides zeae</name>
    <dbReference type="NCBI Taxonomy" id="1457234"/>
    <lineage>
        <taxon>Bacteria</taxon>
        <taxon>Bacillati</taxon>
        <taxon>Actinomycetota</taxon>
        <taxon>Actinomycetes</taxon>
        <taxon>Propionibacteriales</taxon>
        <taxon>Nocardioidaceae</taxon>
        <taxon>Nocardioides</taxon>
    </lineage>
</organism>
<dbReference type="Pfam" id="PF06724">
    <property type="entry name" value="DUF1206"/>
    <property type="match status" value="3"/>
</dbReference>
<keyword evidence="1" id="KW-0472">Membrane</keyword>
<feature type="domain" description="DUF1206" evidence="2">
    <location>
        <begin position="190"/>
        <end position="256"/>
    </location>
</feature>
<dbReference type="EMBL" id="JAAGXA010000005">
    <property type="protein sequence ID" value="NEN78494.1"/>
    <property type="molecule type" value="Genomic_DNA"/>
</dbReference>
<evidence type="ECO:0000256" key="1">
    <source>
        <dbReference type="SAM" id="Phobius"/>
    </source>
</evidence>
<keyword evidence="1" id="KW-0812">Transmembrane</keyword>
<name>A0A6P0HJT6_9ACTN</name>
<evidence type="ECO:0000313" key="3">
    <source>
        <dbReference type="EMBL" id="NEN78494.1"/>
    </source>
</evidence>
<proteinExistence type="predicted"/>
<evidence type="ECO:0000313" key="4">
    <source>
        <dbReference type="Proteomes" id="UP000468687"/>
    </source>
</evidence>
<feature type="transmembrane region" description="Helical" evidence="1">
    <location>
        <begin position="140"/>
        <end position="161"/>
    </location>
</feature>
<gene>
    <name evidence="3" type="ORF">G3T38_09395</name>
</gene>
<dbReference type="RefSeq" id="WP_163772025.1">
    <property type="nucleotide sequence ID" value="NZ_JAAGXA010000005.1"/>
</dbReference>
<dbReference type="InterPro" id="IPR009597">
    <property type="entry name" value="DUF1206"/>
</dbReference>
<protein>
    <submittedName>
        <fullName evidence="3">DUF1206 domain-containing protein</fullName>
    </submittedName>
</protein>
<comment type="caution">
    <text evidence="3">The sequence shown here is derived from an EMBL/GenBank/DDBJ whole genome shotgun (WGS) entry which is preliminary data.</text>
</comment>
<sequence length="260" mass="26764">MRPTTADRDHLARLGLVAYGVVHLLLGWLALQLALGDREGEASTTGAIQQLAQQPFGGVMVGAVAVGMFLLALWQGAEAVLDHRTEDKDDQLRHRGTAAAKAVLYAALGVTAARIVLGAGSSSQEGQADTLTAKLLDLPFGQVLVGIVGVVILAVGGYHVVKGVTDKFLEDLRHSGRGTAGTAYTWCGRAGYTAKGVAIGAVGVLFCFAAIDHDPDESGGLDSALLTVLQAPGGPVLLGAIGVGIIGFGLFCFAWAKHVD</sequence>
<feature type="transmembrane region" description="Helical" evidence="1">
    <location>
        <begin position="102"/>
        <end position="120"/>
    </location>
</feature>
<feature type="transmembrane region" description="Helical" evidence="1">
    <location>
        <begin position="236"/>
        <end position="256"/>
    </location>
</feature>
<keyword evidence="1" id="KW-1133">Transmembrane helix</keyword>
<feature type="domain" description="DUF1206" evidence="2">
    <location>
        <begin position="14"/>
        <end position="81"/>
    </location>
</feature>
<reference evidence="3 4" key="1">
    <citation type="journal article" date="2014" name="Int. J. Syst. Evol. Microbiol.">
        <title>Nocardioides zeae sp. nov., isolated from the stem of Zea mays.</title>
        <authorList>
            <person name="Glaeser S.P."/>
            <person name="McInroy J.A."/>
            <person name="Busse H.J."/>
            <person name="Kampfer P."/>
        </authorList>
    </citation>
    <scope>NUCLEOTIDE SEQUENCE [LARGE SCALE GENOMIC DNA]</scope>
    <source>
        <strain evidence="3 4">JCM 30728</strain>
    </source>
</reference>
<feature type="transmembrane region" description="Helical" evidence="1">
    <location>
        <begin position="55"/>
        <end position="74"/>
    </location>
</feature>
<dbReference type="Proteomes" id="UP000468687">
    <property type="component" value="Unassembled WGS sequence"/>
</dbReference>
<feature type="transmembrane region" description="Helical" evidence="1">
    <location>
        <begin position="12"/>
        <end position="35"/>
    </location>
</feature>
<evidence type="ECO:0000259" key="2">
    <source>
        <dbReference type="Pfam" id="PF06724"/>
    </source>
</evidence>
<feature type="transmembrane region" description="Helical" evidence="1">
    <location>
        <begin position="192"/>
        <end position="211"/>
    </location>
</feature>